<dbReference type="SUPFAM" id="SSF81301">
    <property type="entry name" value="Nucleotidyltransferase"/>
    <property type="match status" value="1"/>
</dbReference>
<dbReference type="Proteomes" id="UP001265700">
    <property type="component" value="Unassembled WGS sequence"/>
</dbReference>
<reference evidence="2 3" key="1">
    <citation type="submission" date="2023-07" db="EMBL/GenBank/DDBJ databases">
        <title>Sorghum-associated microbial communities from plants grown in Nebraska, USA.</title>
        <authorList>
            <person name="Schachtman D."/>
        </authorList>
    </citation>
    <scope>NUCLEOTIDE SEQUENCE [LARGE SCALE GENOMIC DNA]</scope>
    <source>
        <strain evidence="2 3">4249</strain>
    </source>
</reference>
<accession>A0ABU1WQD7</accession>
<dbReference type="Pfam" id="PF18765">
    <property type="entry name" value="Polbeta"/>
    <property type="match status" value="1"/>
</dbReference>
<name>A0ABU1WQD7_9BURK</name>
<comment type="caution">
    <text evidence="2">The sequence shown here is derived from an EMBL/GenBank/DDBJ whole genome shotgun (WGS) entry which is preliminary data.</text>
</comment>
<protein>
    <submittedName>
        <fullName evidence="2">Nucleotidyltransferase</fullName>
    </submittedName>
</protein>
<dbReference type="InterPro" id="IPR043519">
    <property type="entry name" value="NT_sf"/>
</dbReference>
<keyword evidence="3" id="KW-1185">Reference proteome</keyword>
<evidence type="ECO:0000313" key="2">
    <source>
        <dbReference type="EMBL" id="MDR7151512.1"/>
    </source>
</evidence>
<organism evidence="2 3">
    <name type="scientific">Hydrogenophaga palleronii</name>
    <dbReference type="NCBI Taxonomy" id="65655"/>
    <lineage>
        <taxon>Bacteria</taxon>
        <taxon>Pseudomonadati</taxon>
        <taxon>Pseudomonadota</taxon>
        <taxon>Betaproteobacteria</taxon>
        <taxon>Burkholderiales</taxon>
        <taxon>Comamonadaceae</taxon>
        <taxon>Hydrogenophaga</taxon>
    </lineage>
</organism>
<dbReference type="RefSeq" id="WP_310319023.1">
    <property type="nucleotide sequence ID" value="NZ_JAVDWU010000007.1"/>
</dbReference>
<dbReference type="InterPro" id="IPR041633">
    <property type="entry name" value="Polbeta"/>
</dbReference>
<dbReference type="CDD" id="cd05403">
    <property type="entry name" value="NT_KNTase_like"/>
    <property type="match status" value="1"/>
</dbReference>
<dbReference type="Gene3D" id="3.30.460.10">
    <property type="entry name" value="Beta Polymerase, domain 2"/>
    <property type="match status" value="1"/>
</dbReference>
<sequence length="207" mass="22291">MNTVISPSSIADALFSKARQRVLAVFFCTPDRSFYTNEVIGLAQSGAGAVQRELADLASAGLLTVRKQGNQKHFQANAASPVFTELRGLVLKTMGLADVLRAALAPLAPQIEQAFVFGSIAKQQDTAASDVDLLVVSDTLGYGEVFAALESASQTLGRTVNPALYTAKDFRARLQGDNAFINRVMQQPKIWLIGQEESQPHEPDQPT</sequence>
<gene>
    <name evidence="2" type="ORF">J2W49_003488</name>
</gene>
<feature type="domain" description="Polymerase beta nucleotidyltransferase" evidence="1">
    <location>
        <begin position="109"/>
        <end position="151"/>
    </location>
</feature>
<evidence type="ECO:0000313" key="3">
    <source>
        <dbReference type="Proteomes" id="UP001265700"/>
    </source>
</evidence>
<dbReference type="EMBL" id="JAVDWU010000007">
    <property type="protein sequence ID" value="MDR7151512.1"/>
    <property type="molecule type" value="Genomic_DNA"/>
</dbReference>
<evidence type="ECO:0000259" key="1">
    <source>
        <dbReference type="Pfam" id="PF18765"/>
    </source>
</evidence>
<proteinExistence type="predicted"/>